<evidence type="ECO:0000256" key="4">
    <source>
        <dbReference type="ARBA" id="ARBA00023180"/>
    </source>
</evidence>
<dbReference type="KEGG" id="cvn:111102214"/>
<dbReference type="GeneID" id="111102214"/>
<dbReference type="Pfam" id="PF00041">
    <property type="entry name" value="fn3"/>
    <property type="match status" value="1"/>
</dbReference>
<sequence length="583" mass="65238">MCIVTDANPNTGITWRWIRADSPNVIFHTGPNFTISNIQREISGSFNCTASNSVGTSEAAVLIVDVQYKPEVRCSLPSPYRVKEGESAALICTLTAANPNTSISWAWIKTDSPNTALHTGPNYIIHNIQRGRSGSYNCTATNTVGTSEPITIKIDVLFGPYIQVQAVTIVNESERAVLTGNISSNPLSNVSLYDGPRLLEFENTRNITFIIKEKARCTDTKNFTLTASNAVLVNVTSSIQLIVNCKPTSDVSNITLKVSDDTGFAFSTTVISYPKPHYALLYENYMKTHDILDNMRVNAINNFNIHFNKTIVKQTDYGIYRLFINNTFGGTVIYITVIPQRKPDRPRDVEMICNVKSAKIQWMSSLNGGDSQTFTVNAFLARQEASRSVPVHDKGENILHNTQLYNLQPSTKYTFYVVAQNKHGDTSSEKIECTTLEDPGNQAPLVAGSTVGTLGLLILIFVAVFFFHRRYTCIIGVERRKGRKKSNNEEPSLYTTMTEHENTERNVYDELTLDQSQYESVLMKDLKGNDIKLYEKLQKPQNDNKMHLNEQMHEQPSEGSFKPSNGPSTQETTCEYTNTSFQK</sequence>
<evidence type="ECO:0000256" key="6">
    <source>
        <dbReference type="SAM" id="MobiDB-lite"/>
    </source>
</evidence>
<feature type="region of interest" description="Disordered" evidence="6">
    <location>
        <begin position="540"/>
        <end position="583"/>
    </location>
</feature>
<feature type="domain" description="Ig-like" evidence="8">
    <location>
        <begin position="1"/>
        <end position="64"/>
    </location>
</feature>
<dbReference type="SMART" id="SM00060">
    <property type="entry name" value="FN3"/>
    <property type="match status" value="1"/>
</dbReference>
<feature type="compositionally biased region" description="Basic and acidic residues" evidence="6">
    <location>
        <begin position="540"/>
        <end position="556"/>
    </location>
</feature>
<dbReference type="AlphaFoldDB" id="A0A8B8AJ37"/>
<gene>
    <name evidence="11" type="primary">LOC111102214</name>
</gene>
<evidence type="ECO:0000259" key="9">
    <source>
        <dbReference type="PROSITE" id="PS50853"/>
    </source>
</evidence>
<evidence type="ECO:0000259" key="8">
    <source>
        <dbReference type="PROSITE" id="PS50835"/>
    </source>
</evidence>
<dbReference type="InterPro" id="IPR003599">
    <property type="entry name" value="Ig_sub"/>
</dbReference>
<evidence type="ECO:0000313" key="10">
    <source>
        <dbReference type="Proteomes" id="UP000694844"/>
    </source>
</evidence>
<dbReference type="GO" id="GO:0050839">
    <property type="term" value="F:cell adhesion molecule binding"/>
    <property type="evidence" value="ECO:0007669"/>
    <property type="project" value="TreeGrafter"/>
</dbReference>
<accession>A0A8B8AJ37</accession>
<evidence type="ECO:0000256" key="1">
    <source>
        <dbReference type="ARBA" id="ARBA00004479"/>
    </source>
</evidence>
<dbReference type="SUPFAM" id="SSF48726">
    <property type="entry name" value="Immunoglobulin"/>
    <property type="match status" value="2"/>
</dbReference>
<dbReference type="InterPro" id="IPR003961">
    <property type="entry name" value="FN3_dom"/>
</dbReference>
<dbReference type="PANTHER" id="PTHR11640:SF158">
    <property type="entry name" value="V-SET AND IMMUNOGLOBULIN DOMAIN-CONTAINING PROTEIN 10-LIKE 2"/>
    <property type="match status" value="1"/>
</dbReference>
<dbReference type="InterPro" id="IPR013783">
    <property type="entry name" value="Ig-like_fold"/>
</dbReference>
<dbReference type="PROSITE" id="PS50853">
    <property type="entry name" value="FN3"/>
    <property type="match status" value="1"/>
</dbReference>
<keyword evidence="3" id="KW-1015">Disulfide bond</keyword>
<dbReference type="InterPro" id="IPR051275">
    <property type="entry name" value="Cell_adhesion_signaling"/>
</dbReference>
<keyword evidence="10" id="KW-1185">Reference proteome</keyword>
<evidence type="ECO:0000256" key="7">
    <source>
        <dbReference type="SAM" id="Phobius"/>
    </source>
</evidence>
<feature type="region of interest" description="Disordered" evidence="6">
    <location>
        <begin position="480"/>
        <end position="499"/>
    </location>
</feature>
<dbReference type="Gene3D" id="2.60.40.10">
    <property type="entry name" value="Immunoglobulins"/>
    <property type="match status" value="3"/>
</dbReference>
<dbReference type="OrthoDB" id="6162722at2759"/>
<feature type="domain" description="Ig-like" evidence="8">
    <location>
        <begin position="70"/>
        <end position="151"/>
    </location>
</feature>
<reference evidence="11" key="1">
    <citation type="submission" date="2025-08" db="UniProtKB">
        <authorList>
            <consortium name="RefSeq"/>
        </authorList>
    </citation>
    <scope>IDENTIFICATION</scope>
    <source>
        <tissue evidence="11">Whole sample</tissue>
    </source>
</reference>
<evidence type="ECO:0000256" key="5">
    <source>
        <dbReference type="ARBA" id="ARBA00023319"/>
    </source>
</evidence>
<evidence type="ECO:0000256" key="2">
    <source>
        <dbReference type="ARBA" id="ARBA00023136"/>
    </source>
</evidence>
<dbReference type="InterPro" id="IPR036116">
    <property type="entry name" value="FN3_sf"/>
</dbReference>
<dbReference type="PROSITE" id="PS50835">
    <property type="entry name" value="IG_LIKE"/>
    <property type="match status" value="2"/>
</dbReference>
<feature type="domain" description="Fibronectin type-III" evidence="9">
    <location>
        <begin position="342"/>
        <end position="438"/>
    </location>
</feature>
<dbReference type="Pfam" id="PF13895">
    <property type="entry name" value="Ig_2"/>
    <property type="match status" value="1"/>
</dbReference>
<dbReference type="InterPro" id="IPR036179">
    <property type="entry name" value="Ig-like_dom_sf"/>
</dbReference>
<dbReference type="InterPro" id="IPR007110">
    <property type="entry name" value="Ig-like_dom"/>
</dbReference>
<keyword evidence="7" id="KW-0812">Transmembrane</keyword>
<dbReference type="RefSeq" id="XP_022290573.1">
    <property type="nucleotide sequence ID" value="XM_022434865.1"/>
</dbReference>
<comment type="subcellular location">
    <subcellularLocation>
        <location evidence="1">Membrane</location>
        <topology evidence="1">Single-pass type I membrane protein</topology>
    </subcellularLocation>
</comment>
<dbReference type="GO" id="GO:0098609">
    <property type="term" value="P:cell-cell adhesion"/>
    <property type="evidence" value="ECO:0007669"/>
    <property type="project" value="TreeGrafter"/>
</dbReference>
<dbReference type="Proteomes" id="UP000694844">
    <property type="component" value="Chromosome 6"/>
</dbReference>
<dbReference type="CDD" id="cd00063">
    <property type="entry name" value="FN3"/>
    <property type="match status" value="1"/>
</dbReference>
<evidence type="ECO:0000313" key="11">
    <source>
        <dbReference type="RefSeq" id="XP_022290573.1"/>
    </source>
</evidence>
<keyword evidence="5" id="KW-0393">Immunoglobulin domain</keyword>
<organism evidence="10 11">
    <name type="scientific">Crassostrea virginica</name>
    <name type="common">Eastern oyster</name>
    <dbReference type="NCBI Taxonomy" id="6565"/>
    <lineage>
        <taxon>Eukaryota</taxon>
        <taxon>Metazoa</taxon>
        <taxon>Spiralia</taxon>
        <taxon>Lophotrochozoa</taxon>
        <taxon>Mollusca</taxon>
        <taxon>Bivalvia</taxon>
        <taxon>Autobranchia</taxon>
        <taxon>Pteriomorphia</taxon>
        <taxon>Ostreida</taxon>
        <taxon>Ostreoidea</taxon>
        <taxon>Ostreidae</taxon>
        <taxon>Crassostrea</taxon>
    </lineage>
</organism>
<dbReference type="GO" id="GO:0005911">
    <property type="term" value="C:cell-cell junction"/>
    <property type="evidence" value="ECO:0007669"/>
    <property type="project" value="TreeGrafter"/>
</dbReference>
<dbReference type="PANTHER" id="PTHR11640">
    <property type="entry name" value="NEPHRIN"/>
    <property type="match status" value="1"/>
</dbReference>
<feature type="transmembrane region" description="Helical" evidence="7">
    <location>
        <begin position="445"/>
        <end position="467"/>
    </location>
</feature>
<dbReference type="SMART" id="SM00409">
    <property type="entry name" value="IG"/>
    <property type="match status" value="2"/>
</dbReference>
<protein>
    <submittedName>
        <fullName evidence="11">Neural cell adhesion molecule 1-like</fullName>
    </submittedName>
</protein>
<evidence type="ECO:0000256" key="3">
    <source>
        <dbReference type="ARBA" id="ARBA00023157"/>
    </source>
</evidence>
<dbReference type="SUPFAM" id="SSF49265">
    <property type="entry name" value="Fibronectin type III"/>
    <property type="match status" value="1"/>
</dbReference>
<keyword evidence="2 7" id="KW-0472">Membrane</keyword>
<feature type="compositionally biased region" description="Polar residues" evidence="6">
    <location>
        <begin position="562"/>
        <end position="583"/>
    </location>
</feature>
<keyword evidence="4" id="KW-0325">Glycoprotein</keyword>
<dbReference type="GO" id="GO:0005886">
    <property type="term" value="C:plasma membrane"/>
    <property type="evidence" value="ECO:0007669"/>
    <property type="project" value="TreeGrafter"/>
</dbReference>
<proteinExistence type="predicted"/>
<name>A0A8B8AJ37_CRAVI</name>
<keyword evidence="7" id="KW-1133">Transmembrane helix</keyword>